<feature type="compositionally biased region" description="Low complexity" evidence="2">
    <location>
        <begin position="99"/>
        <end position="112"/>
    </location>
</feature>
<feature type="region of interest" description="Disordered" evidence="2">
    <location>
        <begin position="29"/>
        <end position="124"/>
    </location>
</feature>
<evidence type="ECO:0000256" key="3">
    <source>
        <dbReference type="SAM" id="SignalP"/>
    </source>
</evidence>
<evidence type="ECO:0000256" key="1">
    <source>
        <dbReference type="ARBA" id="ARBA00022729"/>
    </source>
</evidence>
<dbReference type="EnsemblFungi" id="PTTG_08503-t43_1">
    <property type="protein sequence ID" value="PTTG_08503-t43_1-p1"/>
    <property type="gene ID" value="PTTG_08503"/>
</dbReference>
<sequence length="345" mass="35513">MHIRTSLALLISLQVVSQVASYWPPLRSKAQAHGGESSASDTGLSSARADASLGRSDFGRSSDYHPGGLGATSDDPSSAGSPAAGGTGSARTKNPSSKSGSSATLSESDSGSSSGGPYDGRAYQGQATTYDSKWSIGNCLLSKWPQPKGLGPVAIAQNLWDSSRMCGACVSITSSFGTYLGIITDQSDVKPNSLDLGPDVWSEVSNHQKSSALPITWHLVPCNFSAPIQFYNKNGASQYYTAIQVAGSNKPIKSLEARATGSSSDKTSRVGRGSSASGGVGDGQEGWIKLVRQSNSNHFGPPNGKGGLGTSADLRVTCDDGKQFVTKGVNLIDSTHPTPASGNCS</sequence>
<evidence type="ECO:0000256" key="2">
    <source>
        <dbReference type="SAM" id="MobiDB-lite"/>
    </source>
</evidence>
<dbReference type="Proteomes" id="UP000005240">
    <property type="component" value="Unassembled WGS sequence"/>
</dbReference>
<dbReference type="InterPro" id="IPR036908">
    <property type="entry name" value="RlpA-like_sf"/>
</dbReference>
<gene>
    <name evidence="4" type="ORF">PTTG_08503</name>
</gene>
<evidence type="ECO:0000313" key="6">
    <source>
        <dbReference type="Proteomes" id="UP000005240"/>
    </source>
</evidence>
<dbReference type="CDD" id="cd22271">
    <property type="entry name" value="DPBB_EXP_N-like"/>
    <property type="match status" value="1"/>
</dbReference>
<evidence type="ECO:0000313" key="4">
    <source>
        <dbReference type="EMBL" id="OAV96693.1"/>
    </source>
</evidence>
<dbReference type="PANTHER" id="PTHR31836">
    <property type="match status" value="1"/>
</dbReference>
<keyword evidence="1 3" id="KW-0732">Signal</keyword>
<feature type="chain" id="PRO_5008110387" description="Expansin-like EG45 domain-containing protein" evidence="3">
    <location>
        <begin position="22"/>
        <end position="345"/>
    </location>
</feature>
<reference evidence="4" key="1">
    <citation type="submission" date="2009-11" db="EMBL/GenBank/DDBJ databases">
        <authorList>
            <consortium name="The Broad Institute Genome Sequencing Platform"/>
            <person name="Ward D."/>
            <person name="Feldgarden M."/>
            <person name="Earl A."/>
            <person name="Young S.K."/>
            <person name="Zeng Q."/>
            <person name="Koehrsen M."/>
            <person name="Alvarado L."/>
            <person name="Berlin A."/>
            <person name="Bochicchio J."/>
            <person name="Borenstein D."/>
            <person name="Chapman S.B."/>
            <person name="Chen Z."/>
            <person name="Engels R."/>
            <person name="Freedman E."/>
            <person name="Gellesch M."/>
            <person name="Goldberg J."/>
            <person name="Griggs A."/>
            <person name="Gujja S."/>
            <person name="Heilman E."/>
            <person name="Heiman D."/>
            <person name="Hepburn T."/>
            <person name="Howarth C."/>
            <person name="Jen D."/>
            <person name="Larson L."/>
            <person name="Lewis B."/>
            <person name="Mehta T."/>
            <person name="Park D."/>
            <person name="Pearson M."/>
            <person name="Roberts A."/>
            <person name="Saif S."/>
            <person name="Shea T."/>
            <person name="Shenoy N."/>
            <person name="Sisk P."/>
            <person name="Stolte C."/>
            <person name="Sykes S."/>
            <person name="Thomson T."/>
            <person name="Walk T."/>
            <person name="White J."/>
            <person name="Yandava C."/>
            <person name="Izard J."/>
            <person name="Baranova O.V."/>
            <person name="Blanton J.M."/>
            <person name="Tanner A.C."/>
            <person name="Dewhirst F.E."/>
            <person name="Haas B."/>
            <person name="Nusbaum C."/>
            <person name="Birren B."/>
        </authorList>
    </citation>
    <scope>NUCLEOTIDE SEQUENCE [LARGE SCALE GENOMIC DNA]</scope>
    <source>
        <strain evidence="4">1-1 BBBD Race 1</strain>
    </source>
</reference>
<accession>A0A180GXH2</accession>
<evidence type="ECO:0008006" key="7">
    <source>
        <dbReference type="Google" id="ProtNLM"/>
    </source>
</evidence>
<dbReference type="EMBL" id="ADAS02000018">
    <property type="protein sequence ID" value="OAV96693.1"/>
    <property type="molecule type" value="Genomic_DNA"/>
</dbReference>
<organism evidence="4">
    <name type="scientific">Puccinia triticina (isolate 1-1 / race 1 (BBBD))</name>
    <name type="common">Brown leaf rust fungus</name>
    <dbReference type="NCBI Taxonomy" id="630390"/>
    <lineage>
        <taxon>Eukaryota</taxon>
        <taxon>Fungi</taxon>
        <taxon>Dikarya</taxon>
        <taxon>Basidiomycota</taxon>
        <taxon>Pucciniomycotina</taxon>
        <taxon>Pucciniomycetes</taxon>
        <taxon>Pucciniales</taxon>
        <taxon>Pucciniaceae</taxon>
        <taxon>Puccinia</taxon>
    </lineage>
</organism>
<dbReference type="AlphaFoldDB" id="A0A180GXH2"/>
<dbReference type="PANTHER" id="PTHR31836:SF21">
    <property type="entry name" value="EXPANSIN-LIKE PROTEIN 7"/>
    <property type="match status" value="1"/>
</dbReference>
<reference evidence="5 6" key="3">
    <citation type="journal article" date="2017" name="G3 (Bethesda)">
        <title>Comparative analysis highlights variable genome content of wheat rusts and divergence of the mating loci.</title>
        <authorList>
            <person name="Cuomo C.A."/>
            <person name="Bakkeren G."/>
            <person name="Khalil H.B."/>
            <person name="Panwar V."/>
            <person name="Joly D."/>
            <person name="Linning R."/>
            <person name="Sakthikumar S."/>
            <person name="Song X."/>
            <person name="Adiconis X."/>
            <person name="Fan L."/>
            <person name="Goldberg J.M."/>
            <person name="Levin J.Z."/>
            <person name="Young S."/>
            <person name="Zeng Q."/>
            <person name="Anikster Y."/>
            <person name="Bruce M."/>
            <person name="Wang M."/>
            <person name="Yin C."/>
            <person name="McCallum B."/>
            <person name="Szabo L.J."/>
            <person name="Hulbert S."/>
            <person name="Chen X."/>
            <person name="Fellers J.P."/>
        </authorList>
    </citation>
    <scope>NUCLEOTIDE SEQUENCE</scope>
    <source>
        <strain evidence="5">isolate 1-1 / race 1 (BBBD)</strain>
        <strain evidence="6">Isolate 1-1 / race 1 (BBBD)</strain>
    </source>
</reference>
<dbReference type="SUPFAM" id="SSF50685">
    <property type="entry name" value="Barwin-like endoglucanases"/>
    <property type="match status" value="1"/>
</dbReference>
<dbReference type="OrthoDB" id="406505at2759"/>
<dbReference type="Gene3D" id="2.40.40.10">
    <property type="entry name" value="RlpA-like domain"/>
    <property type="match status" value="1"/>
</dbReference>
<evidence type="ECO:0000313" key="5">
    <source>
        <dbReference type="EnsemblFungi" id="PTTG_08503-t43_1-p1"/>
    </source>
</evidence>
<feature type="signal peptide" evidence="3">
    <location>
        <begin position="1"/>
        <end position="21"/>
    </location>
</feature>
<dbReference type="Gene3D" id="2.60.40.760">
    <property type="entry name" value="Expansin, cellulose-binding-like domain"/>
    <property type="match status" value="1"/>
</dbReference>
<reference evidence="4" key="2">
    <citation type="submission" date="2016-05" db="EMBL/GenBank/DDBJ databases">
        <title>Comparative analysis highlights variable genome content of wheat rusts and divergence of the mating loci.</title>
        <authorList>
            <person name="Cuomo C.A."/>
            <person name="Bakkeren G."/>
            <person name="Szabo L."/>
            <person name="Khalil H."/>
            <person name="Joly D."/>
            <person name="Goldberg J."/>
            <person name="Young S."/>
            <person name="Zeng Q."/>
            <person name="Fellers J."/>
        </authorList>
    </citation>
    <scope>NUCLEOTIDE SEQUENCE [LARGE SCALE GENOMIC DNA]</scope>
    <source>
        <strain evidence="4">1-1 BBBD Race 1</strain>
    </source>
</reference>
<dbReference type="STRING" id="630390.A0A180GXH2"/>
<proteinExistence type="predicted"/>
<feature type="region of interest" description="Disordered" evidence="2">
    <location>
        <begin position="256"/>
        <end position="284"/>
    </location>
</feature>
<dbReference type="VEuPathDB" id="FungiDB:PTTG_08503"/>
<reference evidence="5" key="4">
    <citation type="submission" date="2025-05" db="UniProtKB">
        <authorList>
            <consortium name="EnsemblFungi"/>
        </authorList>
    </citation>
    <scope>IDENTIFICATION</scope>
    <source>
        <strain evidence="5">isolate 1-1 / race 1 (BBBD)</strain>
    </source>
</reference>
<feature type="compositionally biased region" description="Low complexity" evidence="2">
    <location>
        <begin position="71"/>
        <end position="82"/>
    </location>
</feature>
<name>A0A180GXH2_PUCT1</name>
<dbReference type="InterPro" id="IPR036749">
    <property type="entry name" value="Expansin_CBD_sf"/>
</dbReference>
<keyword evidence="6" id="KW-1185">Reference proteome</keyword>
<protein>
    <recommendedName>
        <fullName evidence="7">Expansin-like EG45 domain-containing protein</fullName>
    </recommendedName>
</protein>
<dbReference type="InterPro" id="IPR051477">
    <property type="entry name" value="Expansin_CellWall"/>
</dbReference>